<reference evidence="7" key="1">
    <citation type="submission" date="2019-08" db="EMBL/GenBank/DDBJ databases">
        <authorList>
            <person name="Kucharzyk K."/>
            <person name="Murdoch R.W."/>
            <person name="Higgins S."/>
            <person name="Loffler F."/>
        </authorList>
    </citation>
    <scope>NUCLEOTIDE SEQUENCE</scope>
</reference>
<evidence type="ECO:0000256" key="1">
    <source>
        <dbReference type="ARBA" id="ARBA00022448"/>
    </source>
</evidence>
<dbReference type="NCBIfam" id="TIGR01947">
    <property type="entry name" value="rnfG"/>
    <property type="match status" value="1"/>
</dbReference>
<name>A0A645BT91_9ZZZZ</name>
<dbReference type="AlphaFoldDB" id="A0A645BT91"/>
<keyword evidence="2" id="KW-0597">Phosphoprotein</keyword>
<keyword evidence="3" id="KW-0285">Flavoprotein</keyword>
<keyword evidence="5" id="KW-0249">Electron transport</keyword>
<dbReference type="PANTHER" id="PTHR36118">
    <property type="entry name" value="ION-TRANSLOCATING OXIDOREDUCTASE COMPLEX SUBUNIT G"/>
    <property type="match status" value="1"/>
</dbReference>
<dbReference type="InterPro" id="IPR007329">
    <property type="entry name" value="FMN-bd"/>
</dbReference>
<evidence type="ECO:0000256" key="3">
    <source>
        <dbReference type="ARBA" id="ARBA00022630"/>
    </source>
</evidence>
<dbReference type="PANTHER" id="PTHR36118:SF1">
    <property type="entry name" value="ION-TRANSLOCATING OXIDOREDUCTASE COMPLEX SUBUNIT G"/>
    <property type="match status" value="1"/>
</dbReference>
<keyword evidence="4" id="KW-0288">FMN</keyword>
<dbReference type="GO" id="GO:0010181">
    <property type="term" value="F:FMN binding"/>
    <property type="evidence" value="ECO:0007669"/>
    <property type="project" value="InterPro"/>
</dbReference>
<evidence type="ECO:0000256" key="2">
    <source>
        <dbReference type="ARBA" id="ARBA00022553"/>
    </source>
</evidence>
<comment type="caution">
    <text evidence="7">The sequence shown here is derived from an EMBL/GenBank/DDBJ whole genome shotgun (WGS) entry which is preliminary data.</text>
</comment>
<dbReference type="GO" id="GO:0009055">
    <property type="term" value="F:electron transfer activity"/>
    <property type="evidence" value="ECO:0007669"/>
    <property type="project" value="InterPro"/>
</dbReference>
<accession>A0A645BT91</accession>
<evidence type="ECO:0000256" key="5">
    <source>
        <dbReference type="ARBA" id="ARBA00022982"/>
    </source>
</evidence>
<sequence>MKQIMRPMIILGIICIVCAGLLGVVESITREPIAVQEDATATAGMKKVFSDAASFEEVDIEEGLTVDDIGISSVSEALDASGETLGYVVEVLPSGFGGTVDTMVGVDLEGKVTGISILSLSESPGLGARAKEDWFQEQFVGQTAPVKVTKDGGSIESITSATITSRAVSKGVTAACDWAADYAGGAN</sequence>
<dbReference type="EMBL" id="VSSQ01022266">
    <property type="protein sequence ID" value="MPM68452.1"/>
    <property type="molecule type" value="Genomic_DNA"/>
</dbReference>
<dbReference type="GO" id="GO:0022900">
    <property type="term" value="P:electron transport chain"/>
    <property type="evidence" value="ECO:0007669"/>
    <property type="project" value="InterPro"/>
</dbReference>
<organism evidence="7">
    <name type="scientific">bioreactor metagenome</name>
    <dbReference type="NCBI Taxonomy" id="1076179"/>
    <lineage>
        <taxon>unclassified sequences</taxon>
        <taxon>metagenomes</taxon>
        <taxon>ecological metagenomes</taxon>
    </lineage>
</organism>
<dbReference type="Pfam" id="PF04205">
    <property type="entry name" value="FMN_bind"/>
    <property type="match status" value="1"/>
</dbReference>
<dbReference type="GO" id="GO:0005886">
    <property type="term" value="C:plasma membrane"/>
    <property type="evidence" value="ECO:0007669"/>
    <property type="project" value="InterPro"/>
</dbReference>
<dbReference type="HAMAP" id="MF_00479">
    <property type="entry name" value="RsxG_RnfG"/>
    <property type="match status" value="1"/>
</dbReference>
<feature type="domain" description="FMN-binding" evidence="6">
    <location>
        <begin position="95"/>
        <end position="179"/>
    </location>
</feature>
<dbReference type="SMART" id="SM00900">
    <property type="entry name" value="FMN_bind"/>
    <property type="match status" value="1"/>
</dbReference>
<evidence type="ECO:0000259" key="6">
    <source>
        <dbReference type="SMART" id="SM00900"/>
    </source>
</evidence>
<proteinExistence type="inferred from homology"/>
<protein>
    <submittedName>
        <fullName evidence="7">Electron transport complex subunit RnfG</fullName>
    </submittedName>
</protein>
<evidence type="ECO:0000313" key="7">
    <source>
        <dbReference type="EMBL" id="MPM68452.1"/>
    </source>
</evidence>
<dbReference type="InterPro" id="IPR010209">
    <property type="entry name" value="Ion_transpt_RnfG/RsxG"/>
</dbReference>
<keyword evidence="1" id="KW-0813">Transport</keyword>
<dbReference type="PIRSF" id="PIRSF006091">
    <property type="entry name" value="E_trnsport_RnfG"/>
    <property type="match status" value="1"/>
</dbReference>
<evidence type="ECO:0000256" key="4">
    <source>
        <dbReference type="ARBA" id="ARBA00022643"/>
    </source>
</evidence>
<gene>
    <name evidence="7" type="primary">rnfG_7</name>
    <name evidence="7" type="ORF">SDC9_115385</name>
</gene>